<dbReference type="GO" id="GO:0043123">
    <property type="term" value="P:positive regulation of canonical NF-kappaB signal transduction"/>
    <property type="evidence" value="ECO:0007669"/>
    <property type="project" value="TreeGrafter"/>
</dbReference>
<keyword evidence="1" id="KW-0597">Phosphoprotein</keyword>
<evidence type="ECO:0000256" key="3">
    <source>
        <dbReference type="SAM" id="Coils"/>
    </source>
</evidence>
<dbReference type="SUPFAM" id="SSF47986">
    <property type="entry name" value="DEATH domain"/>
    <property type="match status" value="1"/>
</dbReference>
<evidence type="ECO:0000259" key="5">
    <source>
        <dbReference type="PROSITE" id="PS50209"/>
    </source>
</evidence>
<feature type="coiled-coil region" evidence="3">
    <location>
        <begin position="357"/>
        <end position="384"/>
    </location>
</feature>
<gene>
    <name evidence="6" type="ORF">FQA47_007722</name>
</gene>
<reference evidence="6" key="1">
    <citation type="journal article" name="BMC Genomics">
        <title>Long-read sequencing and de novo genome assembly of marine medaka (Oryzias melastigma).</title>
        <authorList>
            <person name="Liang P."/>
            <person name="Saqib H.S.A."/>
            <person name="Ni X."/>
            <person name="Shen Y."/>
        </authorList>
    </citation>
    <scope>NUCLEOTIDE SEQUENCE</scope>
    <source>
        <strain evidence="6">Bigg-433</strain>
    </source>
</reference>
<dbReference type="InterPro" id="IPR011029">
    <property type="entry name" value="DEATH-like_dom_sf"/>
</dbReference>
<evidence type="ECO:0000256" key="1">
    <source>
        <dbReference type="ARBA" id="ARBA00022553"/>
    </source>
</evidence>
<feature type="coiled-coil region" evidence="3">
    <location>
        <begin position="154"/>
        <end position="237"/>
    </location>
</feature>
<comment type="caution">
    <text evidence="6">The sequence shown here is derived from an EMBL/GenBank/DDBJ whole genome shotgun (WGS) entry which is preliminary data.</text>
</comment>
<feature type="domain" description="CARD" evidence="5">
    <location>
        <begin position="14"/>
        <end position="98"/>
    </location>
</feature>
<dbReference type="AlphaFoldDB" id="A0A834KZF5"/>
<evidence type="ECO:0000256" key="4">
    <source>
        <dbReference type="SAM" id="MobiDB-lite"/>
    </source>
</evidence>
<evidence type="ECO:0000313" key="7">
    <source>
        <dbReference type="Proteomes" id="UP000646548"/>
    </source>
</evidence>
<feature type="region of interest" description="Disordered" evidence="4">
    <location>
        <begin position="237"/>
        <end position="272"/>
    </location>
</feature>
<dbReference type="PROSITE" id="PS50209">
    <property type="entry name" value="CARD"/>
    <property type="match status" value="1"/>
</dbReference>
<dbReference type="PANTHER" id="PTHR14559">
    <property type="entry name" value="CASPASE RECRUITMENT DOMAIN FAMILY"/>
    <property type="match status" value="1"/>
</dbReference>
<dbReference type="GO" id="GO:0005737">
    <property type="term" value="C:cytoplasm"/>
    <property type="evidence" value="ECO:0007669"/>
    <property type="project" value="TreeGrafter"/>
</dbReference>
<keyword evidence="2 3" id="KW-0175">Coiled coil</keyword>
<sequence>MDGVCDDDLCWLQLDDFRMLLIKTIDPSRITPYLRQCQVITAEDEEQLFNDPTLVLRRRKVGFLLDTLQKTGVKGYTAFLESLELDYPNLYSRITGKEPNKTFSILIDTVGESGLTAFLMSELSHLQRALQEERRLRQQACSAAEDQKAWSFQQKLKDRELIKLTERLQKLRSEREYLTEEVKHLRDHNYSLMADINALNQEKSNALLANRDLQIEVERLKNTVLKAENETRLWKRKTMRTMPEAKSPSIPDEPVLQPKEELKEEKPKETQTLKPESFAPMNLVTTVFRLRRELHKAEEQKTKSLEEKEELELLCTQLEGDAKMYCQQGKQTLRQLEEVIQERDKALALQVQKQEEVRLLLHEKDQYRARVRELTEKSDKLELVLLRSKGEQLQLRTRLRKLNLNSHQSEKSASSEEVEEPRERTSEGKASCGSCCSEPSEVYGTAQQTAVSSAVEGSKPITWEQLNAVNSVAMVKTMCCSSNRTSEGRLKGILVTWHSCWCQTGWCEYFRNYSPAGIFAH</sequence>
<proteinExistence type="predicted"/>
<evidence type="ECO:0000313" key="6">
    <source>
        <dbReference type="EMBL" id="KAF6736331.1"/>
    </source>
</evidence>
<dbReference type="Proteomes" id="UP000646548">
    <property type="component" value="Unassembled WGS sequence"/>
</dbReference>
<protein>
    <submittedName>
        <fullName evidence="6">Caspase recruitment domain-containing protein 9</fullName>
    </submittedName>
</protein>
<dbReference type="InterPro" id="IPR001315">
    <property type="entry name" value="CARD"/>
</dbReference>
<dbReference type="Gene3D" id="1.10.533.10">
    <property type="entry name" value="Death Domain, Fas"/>
    <property type="match status" value="1"/>
</dbReference>
<feature type="region of interest" description="Disordered" evidence="4">
    <location>
        <begin position="404"/>
        <end position="434"/>
    </location>
</feature>
<feature type="compositionally biased region" description="Basic and acidic residues" evidence="4">
    <location>
        <begin position="258"/>
        <end position="271"/>
    </location>
</feature>
<organism evidence="6 7">
    <name type="scientific">Oryzias melastigma</name>
    <name type="common">Marine medaka</name>
    <dbReference type="NCBI Taxonomy" id="30732"/>
    <lineage>
        <taxon>Eukaryota</taxon>
        <taxon>Metazoa</taxon>
        <taxon>Chordata</taxon>
        <taxon>Craniata</taxon>
        <taxon>Vertebrata</taxon>
        <taxon>Euteleostomi</taxon>
        <taxon>Actinopterygii</taxon>
        <taxon>Neopterygii</taxon>
        <taxon>Teleostei</taxon>
        <taxon>Neoteleostei</taxon>
        <taxon>Acanthomorphata</taxon>
        <taxon>Ovalentaria</taxon>
        <taxon>Atherinomorphae</taxon>
        <taxon>Beloniformes</taxon>
        <taxon>Adrianichthyidae</taxon>
        <taxon>Oryziinae</taxon>
        <taxon>Oryzias</taxon>
    </lineage>
</organism>
<feature type="coiled-coil region" evidence="3">
    <location>
        <begin position="287"/>
        <end position="314"/>
    </location>
</feature>
<accession>A0A834KZF5</accession>
<dbReference type="FunFam" id="1.10.533.10:FF:000003">
    <property type="entry name" value="Caspase recruitment domain family, member 11"/>
    <property type="match status" value="1"/>
</dbReference>
<name>A0A834KZF5_ORYME</name>
<dbReference type="EMBL" id="WKFB01000089">
    <property type="protein sequence ID" value="KAF6736331.1"/>
    <property type="molecule type" value="Genomic_DNA"/>
</dbReference>
<evidence type="ECO:0000256" key="2">
    <source>
        <dbReference type="ARBA" id="ARBA00023054"/>
    </source>
</evidence>
<dbReference type="Pfam" id="PF00619">
    <property type="entry name" value="CARD"/>
    <property type="match status" value="1"/>
</dbReference>
<dbReference type="GO" id="GO:0042981">
    <property type="term" value="P:regulation of apoptotic process"/>
    <property type="evidence" value="ECO:0007669"/>
    <property type="project" value="InterPro"/>
</dbReference>
<dbReference type="PANTHER" id="PTHR14559:SF3">
    <property type="entry name" value="CASPASE RECRUITMENT DOMAIN-CONTAINING PROTEIN 9"/>
    <property type="match status" value="1"/>
</dbReference>
<dbReference type="GO" id="GO:0050700">
    <property type="term" value="F:CARD domain binding"/>
    <property type="evidence" value="ECO:0007669"/>
    <property type="project" value="TreeGrafter"/>
</dbReference>